<dbReference type="GO" id="GO:0003677">
    <property type="term" value="F:DNA binding"/>
    <property type="evidence" value="ECO:0007669"/>
    <property type="project" value="UniProtKB-KW"/>
</dbReference>
<evidence type="ECO:0000313" key="11">
    <source>
        <dbReference type="Proteomes" id="UP000023435"/>
    </source>
</evidence>
<keyword evidence="5" id="KW-0238">DNA-binding</keyword>
<reference evidence="10 11" key="1">
    <citation type="journal article" date="2014" name="Genome Announc.">
        <title>Draft Genome Sequence of Lysobacter capsici AZ78, a Bacterium Antagonistic to Plant-Pathogenic Oomycetes.</title>
        <authorList>
            <person name="Puopolo G."/>
            <person name="Sonego P."/>
            <person name="Engelen K."/>
            <person name="Pertot I."/>
        </authorList>
    </citation>
    <scope>NUCLEOTIDE SEQUENCE [LARGE SCALE GENOMIC DNA]</scope>
    <source>
        <strain evidence="10 11">AZ78</strain>
    </source>
</reference>
<keyword evidence="1" id="KW-0547">Nucleotide-binding</keyword>
<evidence type="ECO:0000256" key="1">
    <source>
        <dbReference type="ARBA" id="ARBA00022741"/>
    </source>
</evidence>
<dbReference type="SUPFAM" id="SSF46689">
    <property type="entry name" value="Homeodomain-like"/>
    <property type="match status" value="1"/>
</dbReference>
<dbReference type="InterPro" id="IPR003593">
    <property type="entry name" value="AAA+_ATPase"/>
</dbReference>
<dbReference type="GO" id="GO:0000160">
    <property type="term" value="P:phosphorelay signal transduction system"/>
    <property type="evidence" value="ECO:0007669"/>
    <property type="project" value="UniProtKB-KW"/>
</dbReference>
<keyword evidence="11" id="KW-1185">Reference proteome</keyword>
<dbReference type="InterPro" id="IPR011006">
    <property type="entry name" value="CheY-like_superfamily"/>
</dbReference>
<evidence type="ECO:0000259" key="9">
    <source>
        <dbReference type="PROSITE" id="PS50045"/>
    </source>
</evidence>
<organism evidence="10 11">
    <name type="scientific">Lysobacter capsici AZ78</name>
    <dbReference type="NCBI Taxonomy" id="1444315"/>
    <lineage>
        <taxon>Bacteria</taxon>
        <taxon>Pseudomonadati</taxon>
        <taxon>Pseudomonadota</taxon>
        <taxon>Gammaproteobacteria</taxon>
        <taxon>Lysobacterales</taxon>
        <taxon>Lysobacteraceae</taxon>
        <taxon>Lysobacter</taxon>
    </lineage>
</organism>
<evidence type="ECO:0000256" key="2">
    <source>
        <dbReference type="ARBA" id="ARBA00022840"/>
    </source>
</evidence>
<feature type="domain" description="Sigma-54 factor interaction" evidence="9">
    <location>
        <begin position="152"/>
        <end position="385"/>
    </location>
</feature>
<dbReference type="GO" id="GO:0005524">
    <property type="term" value="F:ATP binding"/>
    <property type="evidence" value="ECO:0007669"/>
    <property type="project" value="UniProtKB-KW"/>
</dbReference>
<dbReference type="EMBL" id="JAJA02000001">
    <property type="protein sequence ID" value="KWS02972.1"/>
    <property type="molecule type" value="Genomic_DNA"/>
</dbReference>
<dbReference type="InterPro" id="IPR009057">
    <property type="entry name" value="Homeodomain-like_sf"/>
</dbReference>
<dbReference type="CDD" id="cd00009">
    <property type="entry name" value="AAA"/>
    <property type="match status" value="1"/>
</dbReference>
<proteinExistence type="predicted"/>
<dbReference type="PANTHER" id="PTHR32071:SF95">
    <property type="entry name" value="DNA-BINDING TRANSCRIPTIONAL REGULATOR NTRC"/>
    <property type="match status" value="1"/>
</dbReference>
<dbReference type="AlphaFoldDB" id="A0A108U5K6"/>
<evidence type="ECO:0000256" key="6">
    <source>
        <dbReference type="ARBA" id="ARBA00023159"/>
    </source>
</evidence>
<feature type="compositionally biased region" description="Low complexity" evidence="8">
    <location>
        <begin position="130"/>
        <end position="141"/>
    </location>
</feature>
<dbReference type="PANTHER" id="PTHR32071">
    <property type="entry name" value="TRANSCRIPTIONAL REGULATORY PROTEIN"/>
    <property type="match status" value="1"/>
</dbReference>
<sequence>MEVPCWAVVPLANASAERRTVQDALADCAHLRLLPDGYLQTAMRGADGIVLVSGAGALDAVLECIAAIRRERPRMAIVVSMRDADEFELDAVIRAGVSDFVSLPATCAEWGARLQRASADAMSAHDTVVSSSAQAESAEPSAPEPPPAIRGFVHASPACATIAARLPVLAGCDASVLIVGETGTGKEVCAQAIHYLSKRADRPWVAVNCGAIPVDLVENELFGHVKGAYTNAHSACTGLVREAEGGTLFLDDVDCLPLSAQAKLLRFLQEREYRPVGSNTVHRADLRVIAASNCNLCVLAQNGGFRQDLYYRLNVLNLILPPLRQRREDIALLARHFSAHFSREFGRPYGRCGPAFTPGAMELLLAHDWPGNVRELRHVIERAVLLARGSMLAREDIQIDGAHGGEPDQPALASIADAERASFRSAKQRVVDDFERGYVERLLAVHGGNVTHAAMAAKKDRRAFFELMRKHRIEPSRFRSFEHEPG</sequence>
<dbReference type="PROSITE" id="PS00688">
    <property type="entry name" value="SIGMA54_INTERACT_3"/>
    <property type="match status" value="1"/>
</dbReference>
<dbReference type="Gene3D" id="3.40.50.300">
    <property type="entry name" value="P-loop containing nucleotide triphosphate hydrolases"/>
    <property type="match status" value="1"/>
</dbReference>
<dbReference type="InterPro" id="IPR027417">
    <property type="entry name" value="P-loop_NTPase"/>
</dbReference>
<name>A0A108U5K6_9GAMM</name>
<keyword evidence="3" id="KW-0902">Two-component regulatory system</keyword>
<accession>A0A108U5K6</accession>
<dbReference type="PROSITE" id="PS50045">
    <property type="entry name" value="SIGMA54_INTERACT_4"/>
    <property type="match status" value="1"/>
</dbReference>
<evidence type="ECO:0000256" key="4">
    <source>
        <dbReference type="ARBA" id="ARBA00023015"/>
    </source>
</evidence>
<comment type="caution">
    <text evidence="10">The sequence shown here is derived from an EMBL/GenBank/DDBJ whole genome shotgun (WGS) entry which is preliminary data.</text>
</comment>
<keyword evidence="2" id="KW-0067">ATP-binding</keyword>
<dbReference type="InterPro" id="IPR058031">
    <property type="entry name" value="AAA_lid_NorR"/>
</dbReference>
<dbReference type="InterPro" id="IPR002078">
    <property type="entry name" value="Sigma_54_int"/>
</dbReference>
<feature type="region of interest" description="Disordered" evidence="8">
    <location>
        <begin position="128"/>
        <end position="147"/>
    </location>
</feature>
<gene>
    <name evidence="10" type="ORF">AZ78_0518</name>
</gene>
<dbReference type="InterPro" id="IPR025944">
    <property type="entry name" value="Sigma_54_int_dom_CS"/>
</dbReference>
<dbReference type="SMART" id="SM00382">
    <property type="entry name" value="AAA"/>
    <property type="match status" value="1"/>
</dbReference>
<dbReference type="Gene3D" id="1.10.8.60">
    <property type="match status" value="1"/>
</dbReference>
<dbReference type="FunFam" id="3.40.50.300:FF:000006">
    <property type="entry name" value="DNA-binding transcriptional regulator NtrC"/>
    <property type="match status" value="1"/>
</dbReference>
<evidence type="ECO:0000256" key="8">
    <source>
        <dbReference type="SAM" id="MobiDB-lite"/>
    </source>
</evidence>
<dbReference type="Gene3D" id="1.10.10.60">
    <property type="entry name" value="Homeodomain-like"/>
    <property type="match status" value="1"/>
</dbReference>
<evidence type="ECO:0000313" key="10">
    <source>
        <dbReference type="EMBL" id="KWS02972.1"/>
    </source>
</evidence>
<dbReference type="Pfam" id="PF00158">
    <property type="entry name" value="Sigma54_activat"/>
    <property type="match status" value="1"/>
</dbReference>
<dbReference type="RefSeq" id="WP_051547386.1">
    <property type="nucleotide sequence ID" value="NZ_JAJA02000001.1"/>
</dbReference>
<dbReference type="Proteomes" id="UP000023435">
    <property type="component" value="Unassembled WGS sequence"/>
</dbReference>
<dbReference type="SUPFAM" id="SSF52172">
    <property type="entry name" value="CheY-like"/>
    <property type="match status" value="1"/>
</dbReference>
<dbReference type="GO" id="GO:0006355">
    <property type="term" value="P:regulation of DNA-templated transcription"/>
    <property type="evidence" value="ECO:0007669"/>
    <property type="project" value="InterPro"/>
</dbReference>
<protein>
    <submittedName>
        <fullName evidence="10">Response regulator of zinc sigma-54-dependent two-component system</fullName>
    </submittedName>
</protein>
<keyword evidence="7" id="KW-0804">Transcription</keyword>
<keyword evidence="4" id="KW-0805">Transcription regulation</keyword>
<evidence type="ECO:0000256" key="3">
    <source>
        <dbReference type="ARBA" id="ARBA00023012"/>
    </source>
</evidence>
<evidence type="ECO:0000256" key="7">
    <source>
        <dbReference type="ARBA" id="ARBA00023163"/>
    </source>
</evidence>
<keyword evidence="6" id="KW-0010">Activator</keyword>
<dbReference type="OrthoDB" id="9804019at2"/>
<dbReference type="SUPFAM" id="SSF52540">
    <property type="entry name" value="P-loop containing nucleoside triphosphate hydrolases"/>
    <property type="match status" value="1"/>
</dbReference>
<evidence type="ECO:0000256" key="5">
    <source>
        <dbReference type="ARBA" id="ARBA00023125"/>
    </source>
</evidence>
<dbReference type="Pfam" id="PF25601">
    <property type="entry name" value="AAA_lid_14"/>
    <property type="match status" value="1"/>
</dbReference>